<accession>A0A6J4PEI4</accession>
<feature type="non-terminal residue" evidence="2">
    <location>
        <position position="93"/>
    </location>
</feature>
<feature type="compositionally biased region" description="Pro residues" evidence="1">
    <location>
        <begin position="1"/>
        <end position="12"/>
    </location>
</feature>
<feature type="non-terminal residue" evidence="2">
    <location>
        <position position="1"/>
    </location>
</feature>
<proteinExistence type="predicted"/>
<protein>
    <submittedName>
        <fullName evidence="2">Histidyl-tRNA synthetase</fullName>
        <ecNumber evidence="2">6.1.1.21</ecNumber>
    </submittedName>
</protein>
<dbReference type="EC" id="6.1.1.21" evidence="2"/>
<feature type="compositionally biased region" description="Basic and acidic residues" evidence="1">
    <location>
        <begin position="49"/>
        <end position="58"/>
    </location>
</feature>
<feature type="region of interest" description="Disordered" evidence="1">
    <location>
        <begin position="1"/>
        <end position="93"/>
    </location>
</feature>
<dbReference type="GO" id="GO:0004821">
    <property type="term" value="F:histidine-tRNA ligase activity"/>
    <property type="evidence" value="ECO:0007669"/>
    <property type="project" value="UniProtKB-EC"/>
</dbReference>
<keyword evidence="2" id="KW-0030">Aminoacyl-tRNA synthetase</keyword>
<evidence type="ECO:0000256" key="1">
    <source>
        <dbReference type="SAM" id="MobiDB-lite"/>
    </source>
</evidence>
<feature type="compositionally biased region" description="Basic and acidic residues" evidence="1">
    <location>
        <begin position="67"/>
        <end position="80"/>
    </location>
</feature>
<organism evidence="2">
    <name type="scientific">uncultured Rubellimicrobium sp</name>
    <dbReference type="NCBI Taxonomy" id="543078"/>
    <lineage>
        <taxon>Bacteria</taxon>
        <taxon>Pseudomonadati</taxon>
        <taxon>Pseudomonadota</taxon>
        <taxon>Alphaproteobacteria</taxon>
        <taxon>Rhodobacterales</taxon>
        <taxon>Roseobacteraceae</taxon>
        <taxon>Rubellimicrobium</taxon>
        <taxon>environmental samples</taxon>
    </lineage>
</organism>
<gene>
    <name evidence="2" type="ORF">AVDCRST_MAG15-1760</name>
</gene>
<keyword evidence="2" id="KW-0436">Ligase</keyword>
<dbReference type="AlphaFoldDB" id="A0A6J4PEI4"/>
<dbReference type="EMBL" id="CADCUU010000251">
    <property type="protein sequence ID" value="CAA9413763.1"/>
    <property type="molecule type" value="Genomic_DNA"/>
</dbReference>
<name>A0A6J4PEI4_9RHOB</name>
<evidence type="ECO:0000313" key="2">
    <source>
        <dbReference type="EMBL" id="CAA9413763.1"/>
    </source>
</evidence>
<sequence length="93" mass="10571">GQGRQDPPPPPGRNAQGLPRLFRRRGDGTRRHARPHRRGLPPLRLRGAGNERRGDRRGPWKIPPRRGPPERGRLRLEGGRRLARAPLRPDRAA</sequence>
<reference evidence="2" key="1">
    <citation type="submission" date="2020-02" db="EMBL/GenBank/DDBJ databases">
        <authorList>
            <person name="Meier V. D."/>
        </authorList>
    </citation>
    <scope>NUCLEOTIDE SEQUENCE</scope>
    <source>
        <strain evidence="2">AVDCRST_MAG15</strain>
    </source>
</reference>